<name>T1CDX8_9ZZZZ</name>
<dbReference type="EC" id="6.3.5.-" evidence="2"/>
<organism evidence="2">
    <name type="scientific">mine drainage metagenome</name>
    <dbReference type="NCBI Taxonomy" id="410659"/>
    <lineage>
        <taxon>unclassified sequences</taxon>
        <taxon>metagenomes</taxon>
        <taxon>ecological metagenomes</taxon>
    </lineage>
</organism>
<dbReference type="AlphaFoldDB" id="T1CDX8"/>
<evidence type="ECO:0000313" key="2">
    <source>
        <dbReference type="EMBL" id="EQD79723.1"/>
    </source>
</evidence>
<dbReference type="Pfam" id="PF02934">
    <property type="entry name" value="GatB_N"/>
    <property type="match status" value="1"/>
</dbReference>
<keyword evidence="2" id="KW-0436">Ligase</keyword>
<feature type="non-terminal residue" evidence="2">
    <location>
        <position position="113"/>
    </location>
</feature>
<dbReference type="InterPro" id="IPR006075">
    <property type="entry name" value="Asn/Gln-tRNA_Trfase_suB/E_cat"/>
</dbReference>
<evidence type="ECO:0000259" key="1">
    <source>
        <dbReference type="Pfam" id="PF02934"/>
    </source>
</evidence>
<gene>
    <name evidence="2" type="ORF">B1B_00057</name>
</gene>
<comment type="caution">
    <text evidence="2">The sequence shown here is derived from an EMBL/GenBank/DDBJ whole genome shotgun (WGS) entry which is preliminary data.</text>
</comment>
<dbReference type="InterPro" id="IPR014746">
    <property type="entry name" value="Gln_synth/guanido_kin_cat_dom"/>
</dbReference>
<reference evidence="2" key="2">
    <citation type="journal article" date="2014" name="ISME J.">
        <title>Microbial stratification in low pH oxic and suboxic macroscopic growths along an acid mine drainage.</title>
        <authorList>
            <person name="Mendez-Garcia C."/>
            <person name="Mesa V."/>
            <person name="Sprenger R.R."/>
            <person name="Richter M."/>
            <person name="Diez M.S."/>
            <person name="Solano J."/>
            <person name="Bargiela R."/>
            <person name="Golyshina O.V."/>
            <person name="Manteca A."/>
            <person name="Ramos J.L."/>
            <person name="Gallego J.R."/>
            <person name="Llorente I."/>
            <person name="Martins Dos Santos V.A."/>
            <person name="Jensen O.N."/>
            <person name="Pelaez A.I."/>
            <person name="Sanchez J."/>
            <person name="Ferrer M."/>
        </authorList>
    </citation>
    <scope>NUCLEOTIDE SEQUENCE</scope>
</reference>
<reference evidence="2" key="1">
    <citation type="submission" date="2013-08" db="EMBL/GenBank/DDBJ databases">
        <authorList>
            <person name="Mendez C."/>
            <person name="Richter M."/>
            <person name="Ferrer M."/>
            <person name="Sanchez J."/>
        </authorList>
    </citation>
    <scope>NUCLEOTIDE SEQUENCE</scope>
</reference>
<dbReference type="EMBL" id="AUZY01000048">
    <property type="protein sequence ID" value="EQD79723.1"/>
    <property type="molecule type" value="Genomic_DNA"/>
</dbReference>
<dbReference type="SUPFAM" id="SSF55931">
    <property type="entry name" value="Glutamine synthetase/guanido kinase"/>
    <property type="match status" value="1"/>
</dbReference>
<keyword evidence="2" id="KW-0808">Transferase</keyword>
<feature type="domain" description="Aspartyl/Glutamyl-tRNA(Gln) amidotransferase subunit B/E catalytic" evidence="1">
    <location>
        <begin position="16"/>
        <end position="112"/>
    </location>
</feature>
<protein>
    <submittedName>
        <fullName evidence="2">Protein containing Glutamyl-tRNA(Gln) amidotransferase, subunit B/E</fullName>
        <ecNumber evidence="2">6.3.5.-</ecNumber>
    </submittedName>
</protein>
<dbReference type="GO" id="GO:0016874">
    <property type="term" value="F:ligase activity"/>
    <property type="evidence" value="ECO:0007669"/>
    <property type="project" value="UniProtKB-KW"/>
</dbReference>
<sequence>MIRLKDKEYYRNIGFKCGLEIHQRLATREKLFCSCTTYSAGDSIVGHVERGQRAVAGELGAIDRSTSFESSRGRRFVYNVFKKASCLVDIDEEPPHRVNFDAVQAALRFALAF</sequence>
<dbReference type="GO" id="GO:0016740">
    <property type="term" value="F:transferase activity"/>
    <property type="evidence" value="ECO:0007669"/>
    <property type="project" value="UniProtKB-KW"/>
</dbReference>
<accession>T1CDX8</accession>
<proteinExistence type="predicted"/>